<dbReference type="STRING" id="147828.A0A4S2LG19"/>
<dbReference type="Gene3D" id="3.30.300.30">
    <property type="match status" value="1"/>
</dbReference>
<dbReference type="PANTHER" id="PTHR42921:SF1">
    <property type="entry name" value="ACETOACETYL-COA SYNTHETASE"/>
    <property type="match status" value="1"/>
</dbReference>
<evidence type="ECO:0000313" key="1">
    <source>
        <dbReference type="EMBL" id="TGZ59699.1"/>
    </source>
</evidence>
<gene>
    <name evidence="1" type="ORF">CRM22_008923</name>
</gene>
<reference evidence="1 2" key="1">
    <citation type="journal article" date="2019" name="BMC Genomics">
        <title>New insights from Opisthorchis felineus genome: update on genomics of the epidemiologically important liver flukes.</title>
        <authorList>
            <person name="Ershov N.I."/>
            <person name="Mordvinov V.A."/>
            <person name="Prokhortchouk E.B."/>
            <person name="Pakharukova M.Y."/>
            <person name="Gunbin K.V."/>
            <person name="Ustyantsev K."/>
            <person name="Genaev M.A."/>
            <person name="Blinov A.G."/>
            <person name="Mazur A."/>
            <person name="Boulygina E."/>
            <person name="Tsygankova S."/>
            <person name="Khrameeva E."/>
            <person name="Chekanov N."/>
            <person name="Fan G."/>
            <person name="Xiao A."/>
            <person name="Zhang H."/>
            <person name="Xu X."/>
            <person name="Yang H."/>
            <person name="Solovyev V."/>
            <person name="Lee S.M."/>
            <person name="Liu X."/>
            <person name="Afonnikov D.A."/>
            <person name="Skryabin K.G."/>
        </authorList>
    </citation>
    <scope>NUCLEOTIDE SEQUENCE [LARGE SCALE GENOMIC DNA]</scope>
    <source>
        <strain evidence="1">AK-0245</strain>
        <tissue evidence="1">Whole organism</tissue>
    </source>
</reference>
<dbReference type="InterPro" id="IPR045851">
    <property type="entry name" value="AMP-bd_C_sf"/>
</dbReference>
<organism evidence="1 2">
    <name type="scientific">Opisthorchis felineus</name>
    <dbReference type="NCBI Taxonomy" id="147828"/>
    <lineage>
        <taxon>Eukaryota</taxon>
        <taxon>Metazoa</taxon>
        <taxon>Spiralia</taxon>
        <taxon>Lophotrochozoa</taxon>
        <taxon>Platyhelminthes</taxon>
        <taxon>Trematoda</taxon>
        <taxon>Digenea</taxon>
        <taxon>Opisthorchiida</taxon>
        <taxon>Opisthorchiata</taxon>
        <taxon>Opisthorchiidae</taxon>
        <taxon>Opisthorchis</taxon>
    </lineage>
</organism>
<comment type="caution">
    <text evidence="1">The sequence shown here is derived from an EMBL/GenBank/DDBJ whole genome shotgun (WGS) entry which is preliminary data.</text>
</comment>
<dbReference type="OrthoDB" id="10253869at2759"/>
<proteinExistence type="predicted"/>
<dbReference type="SUPFAM" id="SSF56801">
    <property type="entry name" value="Acetyl-CoA synthetase-like"/>
    <property type="match status" value="1"/>
</dbReference>
<evidence type="ECO:0000313" key="2">
    <source>
        <dbReference type="Proteomes" id="UP000308267"/>
    </source>
</evidence>
<dbReference type="AlphaFoldDB" id="A0A4S2LG19"/>
<sequence length="200" mass="22601">MFQEIHQSARAPKMENNWSYVWAHGDFIELHSDTLGLTISGRSDATLNPSGIRFGSAEIYNLIESLSAISDSLCVAQSNRSRTDERVLLFVKPVDIAGGDTALPKELEDQIRNVIRSQLSPRFIPAIIQSVPEIPVGFSVYSSFPLMRQLLSSRSRDFRFFFLICCPSPIGCRFKLVKCWTKTNHCWLLPVTKFFTSVIP</sequence>
<name>A0A4S2LG19_OPIFE</name>
<protein>
    <submittedName>
        <fullName evidence="1">Uncharacterized protein</fullName>
    </submittedName>
</protein>
<dbReference type="Proteomes" id="UP000308267">
    <property type="component" value="Unassembled WGS sequence"/>
</dbReference>
<dbReference type="EMBL" id="SJOL01008731">
    <property type="protein sequence ID" value="TGZ59699.1"/>
    <property type="molecule type" value="Genomic_DNA"/>
</dbReference>
<dbReference type="GO" id="GO:0030729">
    <property type="term" value="F:acetoacetate-CoA ligase activity"/>
    <property type="evidence" value="ECO:0007669"/>
    <property type="project" value="TreeGrafter"/>
</dbReference>
<keyword evidence="2" id="KW-1185">Reference proteome</keyword>
<accession>A0A4S2LG19</accession>
<dbReference type="PANTHER" id="PTHR42921">
    <property type="entry name" value="ACETOACETYL-COA SYNTHETASE"/>
    <property type="match status" value="1"/>
</dbReference>